<protein>
    <submittedName>
        <fullName evidence="2">XRE family transcriptional regulator</fullName>
    </submittedName>
</protein>
<dbReference type="GO" id="GO:0003677">
    <property type="term" value="F:DNA binding"/>
    <property type="evidence" value="ECO:0007669"/>
    <property type="project" value="InterPro"/>
</dbReference>
<dbReference type="SUPFAM" id="SSF47413">
    <property type="entry name" value="lambda repressor-like DNA-binding domains"/>
    <property type="match status" value="1"/>
</dbReference>
<gene>
    <name evidence="2" type="ORF">C0630_12330</name>
</gene>
<dbReference type="Gene3D" id="1.10.260.40">
    <property type="entry name" value="lambda repressor-like DNA-binding domains"/>
    <property type="match status" value="1"/>
</dbReference>
<evidence type="ECO:0000313" key="3">
    <source>
        <dbReference type="Proteomes" id="UP000235015"/>
    </source>
</evidence>
<accession>A0A2N6CVE5</accession>
<name>A0A2N6CVE5_9GAMM</name>
<comment type="caution">
    <text evidence="2">The sequence shown here is derived from an EMBL/GenBank/DDBJ whole genome shotgun (WGS) entry which is preliminary data.</text>
</comment>
<organism evidence="2 3">
    <name type="scientific">Sedimenticola selenatireducens</name>
    <dbReference type="NCBI Taxonomy" id="191960"/>
    <lineage>
        <taxon>Bacteria</taxon>
        <taxon>Pseudomonadati</taxon>
        <taxon>Pseudomonadota</taxon>
        <taxon>Gammaproteobacteria</taxon>
        <taxon>Chromatiales</taxon>
        <taxon>Sedimenticolaceae</taxon>
        <taxon>Sedimenticola</taxon>
    </lineage>
</organism>
<proteinExistence type="predicted"/>
<dbReference type="CDD" id="cd00093">
    <property type="entry name" value="HTH_XRE"/>
    <property type="match status" value="1"/>
</dbReference>
<dbReference type="InterPro" id="IPR001387">
    <property type="entry name" value="Cro/C1-type_HTH"/>
</dbReference>
<dbReference type="AlphaFoldDB" id="A0A2N6CVE5"/>
<dbReference type="InterPro" id="IPR010982">
    <property type="entry name" value="Lambda_DNA-bd_dom_sf"/>
</dbReference>
<evidence type="ECO:0000256" key="1">
    <source>
        <dbReference type="SAM" id="MobiDB-lite"/>
    </source>
</evidence>
<dbReference type="EMBL" id="PKUN01000021">
    <property type="protein sequence ID" value="PLX61176.1"/>
    <property type="molecule type" value="Genomic_DNA"/>
</dbReference>
<reference evidence="2 3" key="1">
    <citation type="submission" date="2017-11" db="EMBL/GenBank/DDBJ databases">
        <title>Genome-resolved metagenomics identifies genetic mobility, metabolic interactions, and unexpected diversity in perchlorate-reducing communities.</title>
        <authorList>
            <person name="Barnum T.P."/>
            <person name="Figueroa I.A."/>
            <person name="Carlstrom C.I."/>
            <person name="Lucas L.N."/>
            <person name="Engelbrektson A.L."/>
            <person name="Coates J.D."/>
        </authorList>
    </citation>
    <scope>NUCLEOTIDE SEQUENCE [LARGE SCALE GENOMIC DNA]</scope>
    <source>
        <strain evidence="2">BM301</strain>
    </source>
</reference>
<dbReference type="Proteomes" id="UP000235015">
    <property type="component" value="Unassembled WGS sequence"/>
</dbReference>
<dbReference type="STRING" id="1111735.GCA_000428045_00762"/>
<feature type="region of interest" description="Disordered" evidence="1">
    <location>
        <begin position="95"/>
        <end position="116"/>
    </location>
</feature>
<evidence type="ECO:0000313" key="2">
    <source>
        <dbReference type="EMBL" id="PLX61176.1"/>
    </source>
</evidence>
<sequence>MPIKDIYIMSDDAIAAEVGRRIEQMRLEADITHESIAEELGITTKTYRATIKGKGKFATLIGILRVLGQLELIDRFIPETPFSPMALLELRGRQRQRASGLTVVKKESSGEEDLGW</sequence>
<dbReference type="RefSeq" id="WP_273439776.1">
    <property type="nucleotide sequence ID" value="NZ_PKUN01000021.1"/>
</dbReference>